<feature type="transmembrane region" description="Helical" evidence="8">
    <location>
        <begin position="46"/>
        <end position="69"/>
    </location>
</feature>
<dbReference type="PANTHER" id="PTHR30269">
    <property type="entry name" value="TRANSMEMBRANE PROTEIN YFCA"/>
    <property type="match status" value="1"/>
</dbReference>
<protein>
    <recommendedName>
        <fullName evidence="8">Probable membrane transporter protein</fullName>
    </recommendedName>
</protein>
<keyword evidence="3" id="KW-0813">Transport</keyword>
<feature type="transmembrane region" description="Helical" evidence="8">
    <location>
        <begin position="209"/>
        <end position="227"/>
    </location>
</feature>
<keyword evidence="6 8" id="KW-1133">Transmembrane helix</keyword>
<evidence type="ECO:0000256" key="4">
    <source>
        <dbReference type="ARBA" id="ARBA00022475"/>
    </source>
</evidence>
<evidence type="ECO:0000313" key="9">
    <source>
        <dbReference type="EMBL" id="GAS92559.1"/>
    </source>
</evidence>
<keyword evidence="7 8" id="KW-0472">Membrane</keyword>
<accession>A0A100W6N5</accession>
<comment type="similarity">
    <text evidence="2 8">Belongs to the 4-toluene sulfonate uptake permease (TSUP) (TC 2.A.102) family.</text>
</comment>
<name>A0A100W6N5_9MYCO</name>
<feature type="transmembrane region" description="Helical" evidence="8">
    <location>
        <begin position="114"/>
        <end position="143"/>
    </location>
</feature>
<evidence type="ECO:0000313" key="10">
    <source>
        <dbReference type="Proteomes" id="UP000069620"/>
    </source>
</evidence>
<evidence type="ECO:0000256" key="7">
    <source>
        <dbReference type="ARBA" id="ARBA00023136"/>
    </source>
</evidence>
<dbReference type="Proteomes" id="UP000069620">
    <property type="component" value="Unassembled WGS sequence"/>
</dbReference>
<keyword evidence="5 8" id="KW-0812">Transmembrane</keyword>
<comment type="subcellular location">
    <subcellularLocation>
        <location evidence="1 8">Cell membrane</location>
        <topology evidence="1 8">Multi-pass membrane protein</topology>
    </subcellularLocation>
</comment>
<feature type="transmembrane region" description="Helical" evidence="8">
    <location>
        <begin position="181"/>
        <end position="202"/>
    </location>
</feature>
<evidence type="ECO:0000256" key="5">
    <source>
        <dbReference type="ARBA" id="ARBA00022692"/>
    </source>
</evidence>
<dbReference type="STRING" id="146020.RMCB_6655"/>
<organism evidence="9 10">
    <name type="scientific">Mycolicibacterium brisbanense</name>
    <dbReference type="NCBI Taxonomy" id="146020"/>
    <lineage>
        <taxon>Bacteria</taxon>
        <taxon>Bacillati</taxon>
        <taxon>Actinomycetota</taxon>
        <taxon>Actinomycetes</taxon>
        <taxon>Mycobacteriales</taxon>
        <taxon>Mycobacteriaceae</taxon>
        <taxon>Mycolicibacterium</taxon>
    </lineage>
</organism>
<evidence type="ECO:0000256" key="6">
    <source>
        <dbReference type="ARBA" id="ARBA00022989"/>
    </source>
</evidence>
<feature type="transmembrane region" description="Helical" evidence="8">
    <location>
        <begin position="155"/>
        <end position="175"/>
    </location>
</feature>
<dbReference type="InterPro" id="IPR052017">
    <property type="entry name" value="TSUP"/>
</dbReference>
<keyword evidence="10" id="KW-1185">Reference proteome</keyword>
<dbReference type="PANTHER" id="PTHR30269:SF0">
    <property type="entry name" value="MEMBRANE TRANSPORTER PROTEIN YFCA-RELATED"/>
    <property type="match status" value="1"/>
</dbReference>
<dbReference type="Pfam" id="PF01925">
    <property type="entry name" value="TauE"/>
    <property type="match status" value="1"/>
</dbReference>
<evidence type="ECO:0000256" key="1">
    <source>
        <dbReference type="ARBA" id="ARBA00004651"/>
    </source>
</evidence>
<evidence type="ECO:0000256" key="3">
    <source>
        <dbReference type="ARBA" id="ARBA00022448"/>
    </source>
</evidence>
<dbReference type="GO" id="GO:0005886">
    <property type="term" value="C:plasma membrane"/>
    <property type="evidence" value="ECO:0007669"/>
    <property type="project" value="UniProtKB-SubCell"/>
</dbReference>
<proteinExistence type="inferred from homology"/>
<reference evidence="10" key="2">
    <citation type="submission" date="2016-02" db="EMBL/GenBank/DDBJ databases">
        <title>Draft genome sequence of five rapidly growing Mycobacterium species.</title>
        <authorList>
            <person name="Katahira K."/>
            <person name="Gotou Y."/>
            <person name="Iida K."/>
            <person name="Ogura Y."/>
            <person name="Hayashi T."/>
        </authorList>
    </citation>
    <scope>NUCLEOTIDE SEQUENCE [LARGE SCALE GENOMIC DNA]</scope>
    <source>
        <strain evidence="10">JCM15654</strain>
    </source>
</reference>
<dbReference type="EMBL" id="BCSX01000056">
    <property type="protein sequence ID" value="GAS92559.1"/>
    <property type="molecule type" value="Genomic_DNA"/>
</dbReference>
<reference evidence="10" key="1">
    <citation type="journal article" date="2016" name="Genome Announc.">
        <title>Draft Genome Sequences of Five Rapidly Growing Mycobacterium Species, M. thermoresistibile, M. fortuitum subsp. acetamidolyticum, M. canariasense, M. brisbanense, and M. novocastrense.</title>
        <authorList>
            <person name="Katahira K."/>
            <person name="Ogura Y."/>
            <person name="Gotoh Y."/>
            <person name="Hayashi T."/>
        </authorList>
    </citation>
    <scope>NUCLEOTIDE SEQUENCE [LARGE SCALE GENOMIC DNA]</scope>
    <source>
        <strain evidence="10">JCM15654</strain>
    </source>
</reference>
<keyword evidence="4 8" id="KW-1003">Cell membrane</keyword>
<evidence type="ECO:0000256" key="8">
    <source>
        <dbReference type="RuleBase" id="RU363041"/>
    </source>
</evidence>
<comment type="caution">
    <text evidence="9">The sequence shown here is derived from an EMBL/GenBank/DDBJ whole genome shotgun (WGS) entry which is preliminary data.</text>
</comment>
<gene>
    <name evidence="9" type="ORF">RMCB_6655</name>
</gene>
<dbReference type="AlphaFoldDB" id="A0A100W6N5"/>
<dbReference type="InterPro" id="IPR002781">
    <property type="entry name" value="TM_pro_TauE-like"/>
</dbReference>
<sequence>MISFPALIALGYNPLIANVTNAVATVPGYVGGCIGFRADLADQKPVLARLGAVTVLGALAGSALLMALPARSFQDIVGWLVLGSAVLMLIQPRIRSLVERRAESTSRVATATRVLPLCAAQFGVALYGGYFAAGLGIMMLAVLGVFRHDSLRRLNALKSGLSLVVGAVSAAFFAVSAPIAWIPALILAASGLAGGLLGARFARIIPPEGLRRTVIAVGFAAGLLLLVRK</sequence>
<evidence type="ECO:0000256" key="2">
    <source>
        <dbReference type="ARBA" id="ARBA00009142"/>
    </source>
</evidence>